<dbReference type="EMBL" id="JAWXYG010000005">
    <property type="protein sequence ID" value="KAK4272196.1"/>
    <property type="molecule type" value="Genomic_DNA"/>
</dbReference>
<organism evidence="2 3">
    <name type="scientific">Acacia crassicarpa</name>
    <name type="common">northern wattle</name>
    <dbReference type="NCBI Taxonomy" id="499986"/>
    <lineage>
        <taxon>Eukaryota</taxon>
        <taxon>Viridiplantae</taxon>
        <taxon>Streptophyta</taxon>
        <taxon>Embryophyta</taxon>
        <taxon>Tracheophyta</taxon>
        <taxon>Spermatophyta</taxon>
        <taxon>Magnoliopsida</taxon>
        <taxon>eudicotyledons</taxon>
        <taxon>Gunneridae</taxon>
        <taxon>Pentapetalae</taxon>
        <taxon>rosids</taxon>
        <taxon>fabids</taxon>
        <taxon>Fabales</taxon>
        <taxon>Fabaceae</taxon>
        <taxon>Caesalpinioideae</taxon>
        <taxon>mimosoid clade</taxon>
        <taxon>Acacieae</taxon>
        <taxon>Acacia</taxon>
    </lineage>
</organism>
<evidence type="ECO:0000256" key="1">
    <source>
        <dbReference type="SAM" id="MobiDB-lite"/>
    </source>
</evidence>
<protein>
    <submittedName>
        <fullName evidence="2">Uncharacterized protein</fullName>
    </submittedName>
</protein>
<feature type="region of interest" description="Disordered" evidence="1">
    <location>
        <begin position="1"/>
        <end position="66"/>
    </location>
</feature>
<feature type="compositionally biased region" description="Basic and acidic residues" evidence="1">
    <location>
        <begin position="1"/>
        <end position="15"/>
    </location>
</feature>
<name>A0AAE1JKI2_9FABA</name>
<evidence type="ECO:0000313" key="2">
    <source>
        <dbReference type="EMBL" id="KAK4272196.1"/>
    </source>
</evidence>
<reference evidence="2" key="1">
    <citation type="submission" date="2023-10" db="EMBL/GenBank/DDBJ databases">
        <title>Chromosome-level genome of the transformable northern wattle, Acacia crassicarpa.</title>
        <authorList>
            <person name="Massaro I."/>
            <person name="Sinha N.R."/>
            <person name="Poethig S."/>
            <person name="Leichty A.R."/>
        </authorList>
    </citation>
    <scope>NUCLEOTIDE SEQUENCE</scope>
    <source>
        <strain evidence="2">Acra3RX</strain>
        <tissue evidence="2">Leaf</tissue>
    </source>
</reference>
<comment type="caution">
    <text evidence="2">The sequence shown here is derived from an EMBL/GenBank/DDBJ whole genome shotgun (WGS) entry which is preliminary data.</text>
</comment>
<gene>
    <name evidence="2" type="ORF">QN277_020784</name>
</gene>
<feature type="compositionally biased region" description="Basic residues" evidence="1">
    <location>
        <begin position="37"/>
        <end position="50"/>
    </location>
</feature>
<proteinExistence type="predicted"/>
<dbReference type="Proteomes" id="UP001293593">
    <property type="component" value="Unassembled WGS sequence"/>
</dbReference>
<sequence length="66" mass="7981">MDIKNNKEQNKEEAIKNSVYKDGSSRGLHVHDLHRSMLPRHLKYQPRRQKREQSRCYERSTPIQHP</sequence>
<keyword evidence="3" id="KW-1185">Reference proteome</keyword>
<accession>A0AAE1JKI2</accession>
<evidence type="ECO:0000313" key="3">
    <source>
        <dbReference type="Proteomes" id="UP001293593"/>
    </source>
</evidence>
<dbReference type="AlphaFoldDB" id="A0AAE1JKI2"/>